<keyword evidence="4 7" id="KW-0560">Oxidoreductase</keyword>
<evidence type="ECO:0000313" key="8">
    <source>
        <dbReference type="EMBL" id="ADV84859.1"/>
    </source>
</evidence>
<dbReference type="InterPro" id="IPR001128">
    <property type="entry name" value="Cyt_P450"/>
</dbReference>
<dbReference type="InterPro" id="IPR036396">
    <property type="entry name" value="Cyt_P450_sf"/>
</dbReference>
<dbReference type="STRING" id="401053.AciPR4_4111"/>
<evidence type="ECO:0000256" key="4">
    <source>
        <dbReference type="ARBA" id="ARBA00023002"/>
    </source>
</evidence>
<keyword evidence="5 7" id="KW-0408">Iron</keyword>
<evidence type="ECO:0000313" key="9">
    <source>
        <dbReference type="Proteomes" id="UP000006844"/>
    </source>
</evidence>
<name>E8V5A0_TERSS</name>
<dbReference type="InterPro" id="IPR017972">
    <property type="entry name" value="Cyt_P450_CS"/>
</dbReference>
<dbReference type="CDD" id="cd20625">
    <property type="entry name" value="CYP164-like"/>
    <property type="match status" value="1"/>
</dbReference>
<evidence type="ECO:0000256" key="2">
    <source>
        <dbReference type="ARBA" id="ARBA00022617"/>
    </source>
</evidence>
<evidence type="ECO:0000256" key="3">
    <source>
        <dbReference type="ARBA" id="ARBA00022723"/>
    </source>
</evidence>
<reference evidence="8 9" key="1">
    <citation type="journal article" date="2012" name="Stand. Genomic Sci.">
        <title>Complete genome sequence of Terriglobus saanensis type strain SP1PR4(T), an Acidobacteria from tundra soil.</title>
        <authorList>
            <person name="Rawat S.R."/>
            <person name="Mannisto M.K."/>
            <person name="Starovoytov V."/>
            <person name="Goodwin L."/>
            <person name="Nolan M."/>
            <person name="Hauser L."/>
            <person name="Land M."/>
            <person name="Davenport K.W."/>
            <person name="Woyke T."/>
            <person name="Haggblom M.M."/>
        </authorList>
    </citation>
    <scope>NUCLEOTIDE SEQUENCE</scope>
    <source>
        <strain evidence="9">ATCC BAA-1853 / DSM 23119 / SP1PR4</strain>
    </source>
</reference>
<keyword evidence="6 7" id="KW-0503">Monooxygenase</keyword>
<dbReference type="PANTHER" id="PTHR46696:SF1">
    <property type="entry name" value="CYTOCHROME P450 YJIB-RELATED"/>
    <property type="match status" value="1"/>
</dbReference>
<evidence type="ECO:0000256" key="5">
    <source>
        <dbReference type="ARBA" id="ARBA00023004"/>
    </source>
</evidence>
<dbReference type="GO" id="GO:0020037">
    <property type="term" value="F:heme binding"/>
    <property type="evidence" value="ECO:0007669"/>
    <property type="project" value="InterPro"/>
</dbReference>
<dbReference type="PANTHER" id="PTHR46696">
    <property type="entry name" value="P450, PUTATIVE (EUROFUNG)-RELATED"/>
    <property type="match status" value="1"/>
</dbReference>
<dbReference type="AlphaFoldDB" id="E8V5A0"/>
<dbReference type="GO" id="GO:0005506">
    <property type="term" value="F:iron ion binding"/>
    <property type="evidence" value="ECO:0007669"/>
    <property type="project" value="InterPro"/>
</dbReference>
<dbReference type="RefSeq" id="WP_013570589.1">
    <property type="nucleotide sequence ID" value="NC_014963.1"/>
</dbReference>
<dbReference type="GO" id="GO:0004497">
    <property type="term" value="F:monooxygenase activity"/>
    <property type="evidence" value="ECO:0007669"/>
    <property type="project" value="UniProtKB-KW"/>
</dbReference>
<dbReference type="FunFam" id="1.10.630.10:FF:000018">
    <property type="entry name" value="Cytochrome P450 monooxygenase"/>
    <property type="match status" value="1"/>
</dbReference>
<accession>E8V5A0</accession>
<evidence type="ECO:0000256" key="1">
    <source>
        <dbReference type="ARBA" id="ARBA00010617"/>
    </source>
</evidence>
<evidence type="ECO:0000256" key="6">
    <source>
        <dbReference type="ARBA" id="ARBA00023033"/>
    </source>
</evidence>
<dbReference type="OrthoDB" id="9801155at2"/>
<keyword evidence="3 7" id="KW-0479">Metal-binding</keyword>
<dbReference type="Proteomes" id="UP000006844">
    <property type="component" value="Chromosome"/>
</dbReference>
<dbReference type="PRINTS" id="PR00359">
    <property type="entry name" value="BP450"/>
</dbReference>
<dbReference type="InterPro" id="IPR002397">
    <property type="entry name" value="Cyt_P450_B"/>
</dbReference>
<dbReference type="GO" id="GO:0016705">
    <property type="term" value="F:oxidoreductase activity, acting on paired donors, with incorporation or reduction of molecular oxygen"/>
    <property type="evidence" value="ECO:0007669"/>
    <property type="project" value="InterPro"/>
</dbReference>
<evidence type="ECO:0000256" key="7">
    <source>
        <dbReference type="RuleBase" id="RU000461"/>
    </source>
</evidence>
<dbReference type="KEGG" id="tsa:AciPR4_4111"/>
<comment type="similarity">
    <text evidence="1 7">Belongs to the cytochrome P450 family.</text>
</comment>
<organism evidence="8 9">
    <name type="scientific">Terriglobus saanensis (strain ATCC BAA-1853 / DSM 23119 / SP1PR4)</name>
    <dbReference type="NCBI Taxonomy" id="401053"/>
    <lineage>
        <taxon>Bacteria</taxon>
        <taxon>Pseudomonadati</taxon>
        <taxon>Acidobacteriota</taxon>
        <taxon>Terriglobia</taxon>
        <taxon>Terriglobales</taxon>
        <taxon>Acidobacteriaceae</taxon>
        <taxon>Terriglobus</taxon>
    </lineage>
</organism>
<dbReference type="SUPFAM" id="SSF48264">
    <property type="entry name" value="Cytochrome P450"/>
    <property type="match status" value="1"/>
</dbReference>
<keyword evidence="2 7" id="KW-0349">Heme</keyword>
<dbReference type="HOGENOM" id="CLU_033716_0_2_0"/>
<dbReference type="eggNOG" id="COG2124">
    <property type="taxonomic scope" value="Bacteria"/>
</dbReference>
<dbReference type="PROSITE" id="PS00086">
    <property type="entry name" value="CYTOCHROME_P450"/>
    <property type="match status" value="1"/>
</dbReference>
<proteinExistence type="inferred from homology"/>
<dbReference type="Pfam" id="PF00067">
    <property type="entry name" value="p450"/>
    <property type="match status" value="1"/>
</dbReference>
<sequence>MNQSPVAMPSPIDPTFQDNPHAIYDPLRATEPIFHDTKLNRVVLTRAKDVGEVLNDRETLADPRKSLPDAYARRVFRVDENFRPNMLRMDDPDHKRVRSAVVKVFNQVSVDAMKGRIEQLANAILNPLTDRSSFDLIEEFARPFPVTVIAELLGVGNDSLADFMQWSVALSQVFNPMATPQELVDLAWGQQHLKDYFRRVVDERRARRGTDFISSLITAEEKGQLTEWEVLSTCELLLFAGNVTTTDLIGNGLLALLQHPEQMEKLRANSALLPGAVEEMLRYDSPITVTSRVSAETTRIDGCPFHAGQTISSMLDAANHDPALHENPHAFDIERENKRHYSFGGGAHFCVGAPLARAEAEIAFSLLLKRFPKLALDPSRPPVRKIAATFRGFSSLWVTV</sequence>
<gene>
    <name evidence="8" type="ordered locus">AciPR4_4111</name>
</gene>
<dbReference type="Gene3D" id="1.10.630.10">
    <property type="entry name" value="Cytochrome P450"/>
    <property type="match status" value="1"/>
</dbReference>
<dbReference type="EMBL" id="CP002467">
    <property type="protein sequence ID" value="ADV84859.1"/>
    <property type="molecule type" value="Genomic_DNA"/>
</dbReference>
<protein>
    <submittedName>
        <fullName evidence="8">Cytochrome P450</fullName>
    </submittedName>
</protein>
<keyword evidence="9" id="KW-1185">Reference proteome</keyword>